<dbReference type="InterPro" id="IPR009875">
    <property type="entry name" value="PilZ_domain"/>
</dbReference>
<sequence length="98" mass="11027">MGQLDQQYSEKRDFIRMTVDAEVTATARGQRIQATCHDLSGNGIQLRAKCDWALGEKVEVHLPSHSQELADYNAMTEVVRVEELPDGYRILGLSVIRP</sequence>
<organism evidence="2 3">
    <name type="scientific">Pseudomonas quercus</name>
    <dbReference type="NCBI Taxonomy" id="2722792"/>
    <lineage>
        <taxon>Bacteria</taxon>
        <taxon>Pseudomonadati</taxon>
        <taxon>Pseudomonadota</taxon>
        <taxon>Gammaproteobacteria</taxon>
        <taxon>Pseudomonadales</taxon>
        <taxon>Pseudomonadaceae</taxon>
        <taxon>Pseudomonas</taxon>
    </lineage>
</organism>
<reference evidence="2 3" key="1">
    <citation type="submission" date="2020-03" db="EMBL/GenBank/DDBJ databases">
        <authorList>
            <person name="Wang L."/>
            <person name="He N."/>
            <person name="Li Y."/>
            <person name="Fang Y."/>
            <person name="Zhang F."/>
        </authorList>
    </citation>
    <scope>NUCLEOTIDE SEQUENCE [LARGE SCALE GENOMIC DNA]</scope>
    <source>
        <strain evidence="3">hsmgli-8</strain>
    </source>
</reference>
<proteinExistence type="predicted"/>
<accession>A0ABX0YFG9</accession>
<dbReference type="Gene3D" id="2.40.10.220">
    <property type="entry name" value="predicted glycosyltransferase like domains"/>
    <property type="match status" value="1"/>
</dbReference>
<name>A0ABX0YFG9_9PSED</name>
<keyword evidence="3" id="KW-1185">Reference proteome</keyword>
<comment type="caution">
    <text evidence="2">The sequence shown here is derived from an EMBL/GenBank/DDBJ whole genome shotgun (WGS) entry which is preliminary data.</text>
</comment>
<dbReference type="RefSeq" id="WP_168084250.1">
    <property type="nucleotide sequence ID" value="NZ_JAAVJI010000006.1"/>
</dbReference>
<evidence type="ECO:0000259" key="1">
    <source>
        <dbReference type="Pfam" id="PF07238"/>
    </source>
</evidence>
<dbReference type="Proteomes" id="UP000746535">
    <property type="component" value="Unassembled WGS sequence"/>
</dbReference>
<feature type="domain" description="PilZ" evidence="1">
    <location>
        <begin position="10"/>
        <end position="93"/>
    </location>
</feature>
<protein>
    <submittedName>
        <fullName evidence="2">PilZ domain-containing protein</fullName>
    </submittedName>
</protein>
<evidence type="ECO:0000313" key="3">
    <source>
        <dbReference type="Proteomes" id="UP000746535"/>
    </source>
</evidence>
<dbReference type="SUPFAM" id="SSF141371">
    <property type="entry name" value="PilZ domain-like"/>
    <property type="match status" value="1"/>
</dbReference>
<dbReference type="Pfam" id="PF07238">
    <property type="entry name" value="PilZ"/>
    <property type="match status" value="1"/>
</dbReference>
<gene>
    <name evidence="2" type="ORF">HBH25_12550</name>
</gene>
<dbReference type="EMBL" id="JAAVJI010000006">
    <property type="protein sequence ID" value="NJP01675.1"/>
    <property type="molecule type" value="Genomic_DNA"/>
</dbReference>
<evidence type="ECO:0000313" key="2">
    <source>
        <dbReference type="EMBL" id="NJP01675.1"/>
    </source>
</evidence>